<keyword evidence="2" id="KW-1185">Reference proteome</keyword>
<organism evidence="1 2">
    <name type="scientific">Paragonimus heterotremus</name>
    <dbReference type="NCBI Taxonomy" id="100268"/>
    <lineage>
        <taxon>Eukaryota</taxon>
        <taxon>Metazoa</taxon>
        <taxon>Spiralia</taxon>
        <taxon>Lophotrochozoa</taxon>
        <taxon>Platyhelminthes</taxon>
        <taxon>Trematoda</taxon>
        <taxon>Digenea</taxon>
        <taxon>Plagiorchiida</taxon>
        <taxon>Troglotremata</taxon>
        <taxon>Troglotrematidae</taxon>
        <taxon>Paragonimus</taxon>
    </lineage>
</organism>
<reference evidence="1" key="1">
    <citation type="submission" date="2019-05" db="EMBL/GenBank/DDBJ databases">
        <title>Annotation for the trematode Paragonimus heterotremus.</title>
        <authorList>
            <person name="Choi Y.-J."/>
        </authorList>
    </citation>
    <scope>NUCLEOTIDE SEQUENCE</scope>
    <source>
        <strain evidence="1">LC</strain>
    </source>
</reference>
<accession>A0A8J4T1Y2</accession>
<comment type="caution">
    <text evidence="1">The sequence shown here is derived from an EMBL/GenBank/DDBJ whole genome shotgun (WGS) entry which is preliminary data.</text>
</comment>
<dbReference type="Proteomes" id="UP000748531">
    <property type="component" value="Unassembled WGS sequence"/>
</dbReference>
<gene>
    <name evidence="1" type="ORF">PHET_10691</name>
</gene>
<name>A0A8J4T1Y2_9TREM</name>
<evidence type="ECO:0000313" key="1">
    <source>
        <dbReference type="EMBL" id="KAF5396541.1"/>
    </source>
</evidence>
<evidence type="ECO:0000313" key="2">
    <source>
        <dbReference type="Proteomes" id="UP000748531"/>
    </source>
</evidence>
<dbReference type="EMBL" id="LUCH01007895">
    <property type="protein sequence ID" value="KAF5396541.1"/>
    <property type="molecule type" value="Genomic_DNA"/>
</dbReference>
<dbReference type="AlphaFoldDB" id="A0A8J4T1Y2"/>
<protein>
    <submittedName>
        <fullName evidence="1">Uncharacterized protein</fullName>
    </submittedName>
</protein>
<sequence>MGAAIYSFHPFTLVRLKLDSFVFALQHLLQMTQPAHLIAVWRLGFPANLPFHPLLRLL</sequence>
<proteinExistence type="predicted"/>